<organism evidence="9 10">
    <name type="scientific">Fusobacterium necrophorum BL</name>
    <dbReference type="NCBI Taxonomy" id="1441732"/>
    <lineage>
        <taxon>Bacteria</taxon>
        <taxon>Fusobacteriati</taxon>
        <taxon>Fusobacteriota</taxon>
        <taxon>Fusobacteriia</taxon>
        <taxon>Fusobacteriales</taxon>
        <taxon>Fusobacteriaceae</taxon>
        <taxon>Fusobacterium</taxon>
    </lineage>
</organism>
<evidence type="ECO:0000256" key="5">
    <source>
        <dbReference type="ARBA" id="ARBA00022729"/>
    </source>
</evidence>
<dbReference type="Pfam" id="PF03349">
    <property type="entry name" value="Toluene_X"/>
    <property type="match status" value="1"/>
</dbReference>
<evidence type="ECO:0000256" key="1">
    <source>
        <dbReference type="ARBA" id="ARBA00004571"/>
    </source>
</evidence>
<keyword evidence="6" id="KW-0472">Membrane</keyword>
<dbReference type="RefSeq" id="WP_035915150.1">
    <property type="nucleotide sequence ID" value="NZ_JAAC01000141.1"/>
</dbReference>
<evidence type="ECO:0000256" key="8">
    <source>
        <dbReference type="SAM" id="SignalP"/>
    </source>
</evidence>
<keyword evidence="3" id="KW-1134">Transmembrane beta strand</keyword>
<comment type="subcellular location">
    <subcellularLocation>
        <location evidence="1">Cell outer membrane</location>
        <topology evidence="1">Multi-pass membrane protein</topology>
    </subcellularLocation>
</comment>
<evidence type="ECO:0000256" key="6">
    <source>
        <dbReference type="ARBA" id="ARBA00023136"/>
    </source>
</evidence>
<dbReference type="SUPFAM" id="SSF56935">
    <property type="entry name" value="Porins"/>
    <property type="match status" value="1"/>
</dbReference>
<dbReference type="GO" id="GO:0015483">
    <property type="term" value="F:long-chain fatty acid transporting porin activity"/>
    <property type="evidence" value="ECO:0007669"/>
    <property type="project" value="TreeGrafter"/>
</dbReference>
<dbReference type="PANTHER" id="PTHR35093:SF8">
    <property type="entry name" value="OUTER MEMBRANE PROTEIN NMB0088-RELATED"/>
    <property type="match status" value="1"/>
</dbReference>
<gene>
    <name evidence="9" type="ORF">FUSO3_08515</name>
</gene>
<protein>
    <submittedName>
        <fullName evidence="9">Membrane protein</fullName>
    </submittedName>
</protein>
<feature type="signal peptide" evidence="8">
    <location>
        <begin position="1"/>
        <end position="20"/>
    </location>
</feature>
<comment type="similarity">
    <text evidence="2">Belongs to the OmpP1/FadL family.</text>
</comment>
<evidence type="ECO:0000256" key="3">
    <source>
        <dbReference type="ARBA" id="ARBA00022452"/>
    </source>
</evidence>
<evidence type="ECO:0000256" key="4">
    <source>
        <dbReference type="ARBA" id="ARBA00022692"/>
    </source>
</evidence>
<dbReference type="EMBL" id="JAAC01000141">
    <property type="protein sequence ID" value="KDE62222.1"/>
    <property type="molecule type" value="Genomic_DNA"/>
</dbReference>
<accession>A0AB73BUU9</accession>
<comment type="caution">
    <text evidence="9">The sequence shown here is derived from an EMBL/GenBank/DDBJ whole genome shotgun (WGS) entry which is preliminary data.</text>
</comment>
<evidence type="ECO:0000256" key="7">
    <source>
        <dbReference type="ARBA" id="ARBA00023237"/>
    </source>
</evidence>
<dbReference type="GO" id="GO:0009279">
    <property type="term" value="C:cell outer membrane"/>
    <property type="evidence" value="ECO:0007669"/>
    <property type="project" value="UniProtKB-SubCell"/>
</dbReference>
<dbReference type="AlphaFoldDB" id="A0AB73BUU9"/>
<feature type="chain" id="PRO_5044498044" evidence="8">
    <location>
        <begin position="21"/>
        <end position="469"/>
    </location>
</feature>
<dbReference type="InterPro" id="IPR005017">
    <property type="entry name" value="OMPP1/FadL/TodX"/>
</dbReference>
<sequence length="469" mass="51729">MNLKLKCILLSSLLSMTAYGASIDHIQTYAPEYLGNQAQNGAINGVSPYYNPAGTTQLEEGFYINGGLQIAAGHEQSEYKEKEYKAIFIQPVPSIALTKVNKDSSTYFTFSAIAGGGTLNYKHGVVGTAIIPDLVANLKVGYLNSAAFGMPTIPSTLAGKKVAVQVLDGTRAKGSNLYSQMTLGKAFQVNDKLSLSAGIRFVHGRRDLEGNIKLKAYSPDSPNLDPVLAKLPLEAEIDSKRRAKGFGFVLGANYKVNDKWNVGMRYDSRVKLNFKASTSEKEISIPTVGGIKHIGFTSDLYYPQYKDGKKVRRDLPAILALGTTYQVSDTWKTGLSVNYYFNKNAKMDGQKYKNGFEVAFGNEYKLNEKWTLLASINYAKTGALKESYSDVEYALDSIMLGTGVKYQYSPTLELTATVGHYFYRSEEGDIKGRVAKKTDSMIKQLQNVNEQQKYRKSITAFGLGFTKKF</sequence>
<dbReference type="PANTHER" id="PTHR35093">
    <property type="entry name" value="OUTER MEMBRANE PROTEIN NMB0088-RELATED"/>
    <property type="match status" value="1"/>
</dbReference>
<keyword evidence="5 8" id="KW-0732">Signal</keyword>
<dbReference type="Gene3D" id="2.40.160.60">
    <property type="entry name" value="Outer membrane protein transport protein (OMPP1/FadL/TodX)"/>
    <property type="match status" value="1"/>
</dbReference>
<evidence type="ECO:0000313" key="10">
    <source>
        <dbReference type="Proteomes" id="UP000027473"/>
    </source>
</evidence>
<name>A0AB73BUU9_9FUSO</name>
<keyword evidence="4" id="KW-0812">Transmembrane</keyword>
<dbReference type="Proteomes" id="UP000027473">
    <property type="component" value="Unassembled WGS sequence"/>
</dbReference>
<keyword evidence="7" id="KW-0998">Cell outer membrane</keyword>
<reference evidence="9 10" key="1">
    <citation type="submission" date="2014-01" db="EMBL/GenBank/DDBJ databases">
        <title>Comparative genomics of Fusobacterium necrophorum wild isolates.</title>
        <authorList>
            <person name="Kittichotirat W."/>
            <person name="Bumgarner R.E."/>
            <person name="Lawrence P."/>
        </authorList>
    </citation>
    <scope>NUCLEOTIDE SEQUENCE [LARGE SCALE GENOMIC DNA]</scope>
    <source>
        <strain evidence="9 10">BL</strain>
    </source>
</reference>
<proteinExistence type="inferred from homology"/>
<evidence type="ECO:0000256" key="2">
    <source>
        <dbReference type="ARBA" id="ARBA00008163"/>
    </source>
</evidence>
<evidence type="ECO:0000313" key="9">
    <source>
        <dbReference type="EMBL" id="KDE62222.1"/>
    </source>
</evidence>